<evidence type="ECO:0000256" key="7">
    <source>
        <dbReference type="ARBA" id="ARBA00022801"/>
    </source>
</evidence>
<dbReference type="AlphaFoldDB" id="A2F2T6"/>
<evidence type="ECO:0000256" key="8">
    <source>
        <dbReference type="ARBA" id="ARBA00022942"/>
    </source>
</evidence>
<dbReference type="GO" id="GO:0019774">
    <property type="term" value="C:proteasome core complex, beta-subunit complex"/>
    <property type="evidence" value="ECO:0000318"/>
    <property type="project" value="GO_Central"/>
</dbReference>
<gene>
    <name evidence="11" type="ORF">TVAG_231360</name>
</gene>
<dbReference type="Proteomes" id="UP000001542">
    <property type="component" value="Unassembled WGS sequence"/>
</dbReference>
<dbReference type="OMA" id="KQHLFRH"/>
<dbReference type="RefSeq" id="XP_001313725.1">
    <property type="nucleotide sequence ID" value="XM_001313724.1"/>
</dbReference>
<evidence type="ECO:0000256" key="5">
    <source>
        <dbReference type="ARBA" id="ARBA00022670"/>
    </source>
</evidence>
<evidence type="ECO:0007829" key="13">
    <source>
        <dbReference type="PDB" id="8OIX"/>
    </source>
</evidence>
<dbReference type="EMDB" id="EMD-17337"/>
<dbReference type="PDB" id="8OIX">
    <property type="method" value="EM"/>
    <property type="resolution" value="2.89 A"/>
    <property type="chains" value="I/W=32-275"/>
</dbReference>
<dbReference type="GO" id="GO:0005829">
    <property type="term" value="C:cytosol"/>
    <property type="evidence" value="ECO:0000318"/>
    <property type="project" value="GO_Central"/>
</dbReference>
<evidence type="ECO:0000256" key="9">
    <source>
        <dbReference type="ARBA" id="ARBA00023242"/>
    </source>
</evidence>
<dbReference type="MEROPS" id="T01.A02"/>
<keyword evidence="5" id="KW-0645">Protease</keyword>
<dbReference type="EC" id="3.4.25.1" evidence="3"/>
<accession>A2F2T6</accession>
<dbReference type="PANTHER" id="PTHR32194">
    <property type="entry name" value="METALLOPROTEASE TLDD"/>
    <property type="match status" value="1"/>
</dbReference>
<evidence type="ECO:0000256" key="1">
    <source>
        <dbReference type="ARBA" id="ARBA00001198"/>
    </source>
</evidence>
<dbReference type="GO" id="GO:0005634">
    <property type="term" value="C:nucleus"/>
    <property type="evidence" value="ECO:0000318"/>
    <property type="project" value="GO_Central"/>
</dbReference>
<dbReference type="GO" id="GO:0004298">
    <property type="term" value="F:threonine-type endopeptidase activity"/>
    <property type="evidence" value="ECO:0007669"/>
    <property type="project" value="UniProtKB-KW"/>
</dbReference>
<reference evidence="13 14" key="3">
    <citation type="journal article" date="2024" name="Nat. Commun.">
        <title>Structural elucidation of recombinant Trichomonas vaginalis 20S proteasome bound to covalent inhibitors.</title>
        <authorList>
            <person name="Silhan J."/>
            <person name="Fajtova P."/>
            <person name="Bartosova J."/>
            <person name="Hurysz B.M."/>
            <person name="Almaliti J."/>
            <person name="Miyamoto Y."/>
            <person name="Eckmann L."/>
            <person name="Gerwick W.H."/>
            <person name="O'Donoghue A.J."/>
            <person name="Boura E."/>
        </authorList>
    </citation>
    <scope>STRUCTURE BY ELECTRON MICROSCOPY (2.65 ANGSTROMS) OF 33-275</scope>
</reference>
<dbReference type="InterPro" id="IPR023333">
    <property type="entry name" value="Proteasome_suB-type"/>
</dbReference>
<evidence type="ECO:0000256" key="10">
    <source>
        <dbReference type="PIRSR" id="PIRSR600243-1"/>
    </source>
</evidence>
<keyword evidence="9" id="KW-0539">Nucleus</keyword>
<proteinExistence type="evidence at protein level"/>
<dbReference type="InterPro" id="IPR029055">
    <property type="entry name" value="Ntn_hydrolases_N"/>
</dbReference>
<dbReference type="VEuPathDB" id="TrichDB:TVAGG3_0523980"/>
<dbReference type="Pfam" id="PF00227">
    <property type="entry name" value="Proteasome"/>
    <property type="match status" value="1"/>
</dbReference>
<protein>
    <recommendedName>
        <fullName evidence="3">proteasome endopeptidase complex</fullName>
        <ecNumber evidence="3">3.4.25.1</ecNumber>
    </recommendedName>
</protein>
<dbReference type="VEuPathDB" id="TrichDB:TVAG_231360"/>
<reference evidence="11" key="1">
    <citation type="submission" date="2006-10" db="EMBL/GenBank/DDBJ databases">
        <authorList>
            <person name="Amadeo P."/>
            <person name="Zhao Q."/>
            <person name="Wortman J."/>
            <person name="Fraser-Liggett C."/>
            <person name="Carlton J."/>
        </authorList>
    </citation>
    <scope>NUCLEOTIDE SEQUENCE</scope>
    <source>
        <strain evidence="11">G3</strain>
    </source>
</reference>
<dbReference type="GO" id="GO:0043161">
    <property type="term" value="P:proteasome-mediated ubiquitin-dependent protein catabolic process"/>
    <property type="evidence" value="ECO:0000318"/>
    <property type="project" value="GO_Central"/>
</dbReference>
<reference evidence="11" key="2">
    <citation type="journal article" date="2007" name="Science">
        <title>Draft genome sequence of the sexually transmitted pathogen Trichomonas vaginalis.</title>
        <authorList>
            <person name="Carlton J.M."/>
            <person name="Hirt R.P."/>
            <person name="Silva J.C."/>
            <person name="Delcher A.L."/>
            <person name="Schatz M."/>
            <person name="Zhao Q."/>
            <person name="Wortman J.R."/>
            <person name="Bidwell S.L."/>
            <person name="Alsmark U.C.M."/>
            <person name="Besteiro S."/>
            <person name="Sicheritz-Ponten T."/>
            <person name="Noel C.J."/>
            <person name="Dacks J.B."/>
            <person name="Foster P.G."/>
            <person name="Simillion C."/>
            <person name="Van de Peer Y."/>
            <person name="Miranda-Saavedra D."/>
            <person name="Barton G.J."/>
            <person name="Westrop G.D."/>
            <person name="Mueller S."/>
            <person name="Dessi D."/>
            <person name="Fiori P.L."/>
            <person name="Ren Q."/>
            <person name="Paulsen I."/>
            <person name="Zhang H."/>
            <person name="Bastida-Corcuera F.D."/>
            <person name="Simoes-Barbosa A."/>
            <person name="Brown M.T."/>
            <person name="Hayes R.D."/>
            <person name="Mukherjee M."/>
            <person name="Okumura C.Y."/>
            <person name="Schneider R."/>
            <person name="Smith A.J."/>
            <person name="Vanacova S."/>
            <person name="Villalvazo M."/>
            <person name="Haas B.J."/>
            <person name="Pertea M."/>
            <person name="Feldblyum T.V."/>
            <person name="Utterback T.R."/>
            <person name="Shu C.L."/>
            <person name="Osoegawa K."/>
            <person name="de Jong P.J."/>
            <person name="Hrdy I."/>
            <person name="Horvathova L."/>
            <person name="Zubacova Z."/>
            <person name="Dolezal P."/>
            <person name="Malik S.B."/>
            <person name="Logsdon J.M. Jr."/>
            <person name="Henze K."/>
            <person name="Gupta A."/>
            <person name="Wang C.C."/>
            <person name="Dunne R.L."/>
            <person name="Upcroft J.A."/>
            <person name="Upcroft P."/>
            <person name="White O."/>
            <person name="Salzberg S.L."/>
            <person name="Tang P."/>
            <person name="Chiu C.-H."/>
            <person name="Lee Y.-S."/>
            <person name="Embley T.M."/>
            <person name="Coombs G.H."/>
            <person name="Mottram J.C."/>
            <person name="Tachezy J."/>
            <person name="Fraser-Liggett C.M."/>
            <person name="Johnson P.J."/>
        </authorList>
    </citation>
    <scope>NUCLEOTIDE SEQUENCE [LARGE SCALE GENOMIC DNA]</scope>
    <source>
        <strain evidence="11">G3</strain>
    </source>
</reference>
<dbReference type="EMDB" id="EMD-16901"/>
<evidence type="ECO:0000256" key="6">
    <source>
        <dbReference type="ARBA" id="ARBA00022698"/>
    </source>
</evidence>
<keyword evidence="4" id="KW-0963">Cytoplasm</keyword>
<feature type="active site" description="Nucleophile" evidence="10">
    <location>
        <position position="32"/>
    </location>
</feature>
<dbReference type="InterPro" id="IPR001353">
    <property type="entry name" value="Proteasome_sua/b"/>
</dbReference>
<keyword evidence="6" id="KW-0888">Threonine protease</keyword>
<dbReference type="FunCoup" id="A2F2T6">
    <property type="interactions" value="440"/>
</dbReference>
<comment type="catalytic activity">
    <reaction evidence="1">
        <text>Cleavage of peptide bonds with very broad specificity.</text>
        <dbReference type="EC" id="3.4.25.1"/>
    </reaction>
</comment>
<dbReference type="PROSITE" id="PS51476">
    <property type="entry name" value="PROTEASOME_BETA_2"/>
    <property type="match status" value="1"/>
</dbReference>
<dbReference type="SMR" id="A2F2T6"/>
<evidence type="ECO:0000313" key="11">
    <source>
        <dbReference type="EMBL" id="EAY00796.1"/>
    </source>
</evidence>
<dbReference type="GO" id="GO:0004175">
    <property type="term" value="F:endopeptidase activity"/>
    <property type="evidence" value="ECO:0000318"/>
    <property type="project" value="GO_Central"/>
</dbReference>
<dbReference type="PRINTS" id="PR00141">
    <property type="entry name" value="PROTEASOME"/>
</dbReference>
<comment type="subcellular location">
    <subcellularLocation>
        <location evidence="2">Nucleus</location>
    </subcellularLocation>
</comment>
<dbReference type="CDD" id="cd03763">
    <property type="entry name" value="proteasome_beta_type_7"/>
    <property type="match status" value="1"/>
</dbReference>
<organism evidence="11 12">
    <name type="scientific">Trichomonas vaginalis (strain ATCC PRA-98 / G3)</name>
    <dbReference type="NCBI Taxonomy" id="412133"/>
    <lineage>
        <taxon>Eukaryota</taxon>
        <taxon>Metamonada</taxon>
        <taxon>Parabasalia</taxon>
        <taxon>Trichomonadida</taxon>
        <taxon>Trichomonadidae</taxon>
        <taxon>Trichomonas</taxon>
    </lineage>
</organism>
<evidence type="ECO:0000256" key="2">
    <source>
        <dbReference type="ARBA" id="ARBA00004123"/>
    </source>
</evidence>
<dbReference type="SUPFAM" id="SSF56235">
    <property type="entry name" value="N-terminal nucleophile aminohydrolases (Ntn hydrolases)"/>
    <property type="match status" value="1"/>
</dbReference>
<dbReference type="Gene3D" id="3.60.20.10">
    <property type="entry name" value="Glutamine Phosphoribosylpyrophosphate, subunit 1, domain 1"/>
    <property type="match status" value="1"/>
</dbReference>
<keyword evidence="8 11" id="KW-0647">Proteasome</keyword>
<dbReference type="InParanoid" id="A2F2T6"/>
<dbReference type="KEGG" id="tva:4758619"/>
<evidence type="ECO:0000256" key="4">
    <source>
        <dbReference type="ARBA" id="ARBA00022490"/>
    </source>
</evidence>
<evidence type="ECO:0007829" key="14">
    <source>
        <dbReference type="PDB" id="8P0T"/>
    </source>
</evidence>
<sequence>MEAGLGFDFSNYARNKSLEPKLGKPQLLSTGTTIAAAIFDGGVVLGADTRATAGPIVAVKDEMKLHYISDNIWVCGAGIAADNDNINAVISAKLRLFQMNTGLQPRVDQCTNILASRLFQYMGYIQAALIVGGIDFQGPQVYQVAPHGSFSKQPFIAQGSGSLAAISVLENRWHNKMNEHDCMEMVADAIYAGITNDLGSGSHVNLCVIKRENPEDKQSKVIYTFYKDYRVPHENDRNFRLEPQINNIDVEVIKTTERPLTLPDVHLEILDDAPA</sequence>
<keyword evidence="7" id="KW-0378">Hydrolase</keyword>
<dbReference type="STRING" id="5722.A2F2T6"/>
<dbReference type="EMBL" id="DS113589">
    <property type="protein sequence ID" value="EAY00796.1"/>
    <property type="molecule type" value="Genomic_DNA"/>
</dbReference>
<evidence type="ECO:0000313" key="12">
    <source>
        <dbReference type="Proteomes" id="UP000001542"/>
    </source>
</evidence>
<dbReference type="OrthoDB" id="429533at2759"/>
<dbReference type="PANTHER" id="PTHR32194:SF4">
    <property type="entry name" value="PROTEASOME SUBUNIT BETA TYPE-7"/>
    <property type="match status" value="1"/>
</dbReference>
<dbReference type="eggNOG" id="KOG0173">
    <property type="taxonomic scope" value="Eukaryota"/>
</dbReference>
<keyword evidence="13 14" id="KW-0002">3D-structure</keyword>
<keyword evidence="12" id="KW-1185">Reference proteome</keyword>
<evidence type="ECO:0000256" key="3">
    <source>
        <dbReference type="ARBA" id="ARBA00012039"/>
    </source>
</evidence>
<dbReference type="PDB" id="8P0T">
    <property type="method" value="EM"/>
    <property type="resolution" value="2.65 A"/>
    <property type="chains" value="I/W=33-275"/>
</dbReference>
<dbReference type="InterPro" id="IPR000243">
    <property type="entry name" value="Pept_T1A_subB"/>
</dbReference>
<name>A2F2T6_TRIV3</name>